<evidence type="ECO:0000256" key="8">
    <source>
        <dbReference type="ARBA" id="ARBA00022741"/>
    </source>
</evidence>
<dbReference type="CDD" id="cd06223">
    <property type="entry name" value="PRTases_typeI"/>
    <property type="match status" value="1"/>
</dbReference>
<evidence type="ECO:0000256" key="3">
    <source>
        <dbReference type="ARBA" id="ARBA00009516"/>
    </source>
</evidence>
<dbReference type="Proteomes" id="UP000308768">
    <property type="component" value="Unassembled WGS sequence"/>
</dbReference>
<evidence type="ECO:0000256" key="5">
    <source>
        <dbReference type="ARBA" id="ARBA00022533"/>
    </source>
</evidence>
<dbReference type="OrthoDB" id="10257085at2759"/>
<dbReference type="STRING" id="331657.A0A4U0W3L6"/>
<dbReference type="PANTHER" id="PTHR32315">
    <property type="entry name" value="ADENINE PHOSPHORIBOSYLTRANSFERASE"/>
    <property type="match status" value="1"/>
</dbReference>
<keyword evidence="7" id="KW-0808">Transferase</keyword>
<dbReference type="Gene3D" id="3.40.50.2020">
    <property type="match status" value="1"/>
</dbReference>
<dbReference type="GO" id="GO:0005525">
    <property type="term" value="F:GTP binding"/>
    <property type="evidence" value="ECO:0007669"/>
    <property type="project" value="UniProtKB-KW"/>
</dbReference>
<accession>A0A4U0W3L6</accession>
<dbReference type="AlphaFoldDB" id="A0A4U0W3L6"/>
<comment type="similarity">
    <text evidence="3">Belongs to the UPRTase family.</text>
</comment>
<evidence type="ECO:0000256" key="7">
    <source>
        <dbReference type="ARBA" id="ARBA00022679"/>
    </source>
</evidence>
<dbReference type="Pfam" id="PF14681">
    <property type="entry name" value="UPRTase"/>
    <property type="match status" value="1"/>
</dbReference>
<dbReference type="InterPro" id="IPR050054">
    <property type="entry name" value="UPRTase/APRTase"/>
</dbReference>
<dbReference type="SUPFAM" id="SSF53271">
    <property type="entry name" value="PRTase-like"/>
    <property type="match status" value="1"/>
</dbReference>
<dbReference type="FunFam" id="3.40.50.2020:FF:000049">
    <property type="entry name" value="Putative uracil phosphoribosyltransferase urg2"/>
    <property type="match status" value="1"/>
</dbReference>
<evidence type="ECO:0000313" key="12">
    <source>
        <dbReference type="Proteomes" id="UP000308768"/>
    </source>
</evidence>
<evidence type="ECO:0000256" key="9">
    <source>
        <dbReference type="ARBA" id="ARBA00023134"/>
    </source>
</evidence>
<evidence type="ECO:0000256" key="6">
    <source>
        <dbReference type="ARBA" id="ARBA00022676"/>
    </source>
</evidence>
<evidence type="ECO:0000259" key="10">
    <source>
        <dbReference type="Pfam" id="PF14681"/>
    </source>
</evidence>
<evidence type="ECO:0000256" key="4">
    <source>
        <dbReference type="ARBA" id="ARBA00011894"/>
    </source>
</evidence>
<comment type="cofactor">
    <cofactor evidence="1">
        <name>Mg(2+)</name>
        <dbReference type="ChEBI" id="CHEBI:18420"/>
    </cofactor>
</comment>
<evidence type="ECO:0000256" key="1">
    <source>
        <dbReference type="ARBA" id="ARBA00001946"/>
    </source>
</evidence>
<dbReference type="PANTHER" id="PTHR32315:SF4">
    <property type="entry name" value="URACIL PHOSPHORIBOSYLTRANSFERASE, CHLOROPLASTIC"/>
    <property type="match status" value="1"/>
</dbReference>
<dbReference type="NCBIfam" id="NF001097">
    <property type="entry name" value="PRK00129.1"/>
    <property type="match status" value="1"/>
</dbReference>
<dbReference type="EC" id="2.4.2.9" evidence="4"/>
<evidence type="ECO:0000256" key="2">
    <source>
        <dbReference type="ARBA" id="ARBA00005180"/>
    </source>
</evidence>
<feature type="domain" description="Phosphoribosyltransferase" evidence="10">
    <location>
        <begin position="18"/>
        <end position="236"/>
    </location>
</feature>
<evidence type="ECO:0000313" key="11">
    <source>
        <dbReference type="EMBL" id="TKA56553.1"/>
    </source>
</evidence>
<keyword evidence="12" id="KW-1185">Reference proteome</keyword>
<organism evidence="11 12">
    <name type="scientific">Cryomyces minteri</name>
    <dbReference type="NCBI Taxonomy" id="331657"/>
    <lineage>
        <taxon>Eukaryota</taxon>
        <taxon>Fungi</taxon>
        <taxon>Dikarya</taxon>
        <taxon>Ascomycota</taxon>
        <taxon>Pezizomycotina</taxon>
        <taxon>Dothideomycetes</taxon>
        <taxon>Dothideomycetes incertae sedis</taxon>
        <taxon>Cryomyces</taxon>
    </lineage>
</organism>
<gene>
    <name evidence="11" type="ORF">B0A49_10160</name>
</gene>
<proteinExistence type="inferred from homology"/>
<reference evidence="11 12" key="1">
    <citation type="submission" date="2017-03" db="EMBL/GenBank/DDBJ databases">
        <title>Genomes of endolithic fungi from Antarctica.</title>
        <authorList>
            <person name="Coleine C."/>
            <person name="Masonjones S."/>
            <person name="Stajich J.E."/>
        </authorList>
    </citation>
    <scope>NUCLEOTIDE SEQUENCE [LARGE SCALE GENOMIC DNA]</scope>
    <source>
        <strain evidence="11 12">CCFEE 5187</strain>
    </source>
</reference>
<keyword evidence="8" id="KW-0547">Nucleotide-binding</keyword>
<dbReference type="EMBL" id="NAJN01002164">
    <property type="protein sequence ID" value="TKA56553.1"/>
    <property type="molecule type" value="Genomic_DNA"/>
</dbReference>
<dbReference type="InterPro" id="IPR000836">
    <property type="entry name" value="PRTase_dom"/>
</dbReference>
<dbReference type="InterPro" id="IPR029057">
    <property type="entry name" value="PRTase-like"/>
</dbReference>
<keyword evidence="6" id="KW-0328">Glycosyltransferase</keyword>
<comment type="pathway">
    <text evidence="2">Pyrimidine metabolism; UMP biosynthesis via salvage pathway; UMP from uracil: step 1/1.</text>
</comment>
<keyword evidence="9" id="KW-0342">GTP-binding</keyword>
<keyword evidence="5" id="KW-0021">Allosteric enzyme</keyword>
<protein>
    <recommendedName>
        <fullName evidence="4">uracil phosphoribosyltransferase</fullName>
        <ecNumber evidence="4">2.4.2.9</ecNumber>
    </recommendedName>
</protein>
<name>A0A4U0W3L6_9PEZI</name>
<comment type="caution">
    <text evidence="11">The sequence shown here is derived from an EMBL/GenBank/DDBJ whole genome shotgun (WGS) entry which is preliminary data.</text>
</comment>
<dbReference type="GO" id="GO:0004845">
    <property type="term" value="F:uracil phosphoribosyltransferase activity"/>
    <property type="evidence" value="ECO:0007669"/>
    <property type="project" value="UniProtKB-EC"/>
</dbReference>
<sequence>MASFNSNSSSSLPPNVHVSTHPCLRAKLSQLRSHTTNARETKLLIHEIALIVGCEALATGLESVVDGTDQSPLGYDYDRDTIAPSTISLVPILRSGLGMVEALQAILPNPVPVQHLGLYREKTTLQPVEYYNNLPYHRPSASNPANAPGPSELAILVDPVIATGATACAAIDTLKDWGVRRIILCCVIASEGGLRRAAAEWSEGVEVWAGGMDRECDARGMIKPGLGDVGDRLFLTMGK</sequence>